<dbReference type="InterPro" id="IPR052777">
    <property type="entry name" value="Acetyltransferase_Enz"/>
</dbReference>
<protein>
    <recommendedName>
        <fullName evidence="1">N-acetyltransferase domain-containing protein</fullName>
    </recommendedName>
</protein>
<proteinExistence type="predicted"/>
<feature type="domain" description="N-acetyltransferase" evidence="1">
    <location>
        <begin position="1"/>
        <end position="155"/>
    </location>
</feature>
<dbReference type="AlphaFoldDB" id="A0A2A5CGA9"/>
<dbReference type="Gene3D" id="3.40.630.30">
    <property type="match status" value="1"/>
</dbReference>
<dbReference type="InterPro" id="IPR016181">
    <property type="entry name" value="Acyl_CoA_acyltransferase"/>
</dbReference>
<reference evidence="3" key="1">
    <citation type="submission" date="2017-08" db="EMBL/GenBank/DDBJ databases">
        <title>A dynamic microbial community with high functional redundancy inhabits the cold, oxic subseafloor aquifer.</title>
        <authorList>
            <person name="Tully B.J."/>
            <person name="Wheat C.G."/>
            <person name="Glazer B.T."/>
            <person name="Huber J.A."/>
        </authorList>
    </citation>
    <scope>NUCLEOTIDE SEQUENCE [LARGE SCALE GENOMIC DNA]</scope>
</reference>
<dbReference type="InterPro" id="IPR000182">
    <property type="entry name" value="GNAT_dom"/>
</dbReference>
<dbReference type="PANTHER" id="PTHR43305">
    <property type="entry name" value="FAMILY N-ACETYLTRANSFERASE, PUTATIVE (AFU_ORTHOLOGUE AFUA_2G01380)-RELATED"/>
    <property type="match status" value="1"/>
</dbReference>
<evidence type="ECO:0000259" key="1">
    <source>
        <dbReference type="PROSITE" id="PS51186"/>
    </source>
</evidence>
<name>A0A2A5CGA9_9GAMM</name>
<dbReference type="SUPFAM" id="SSF55729">
    <property type="entry name" value="Acyl-CoA N-acyltransferases (Nat)"/>
    <property type="match status" value="1"/>
</dbReference>
<dbReference type="PROSITE" id="PS51186">
    <property type="entry name" value="GNAT"/>
    <property type="match status" value="1"/>
</dbReference>
<evidence type="ECO:0000313" key="2">
    <source>
        <dbReference type="EMBL" id="PCJ42545.1"/>
    </source>
</evidence>
<gene>
    <name evidence="2" type="ORF">COA71_03265</name>
</gene>
<sequence>MSELEIIDYKASLQLKLEDFLEQTDAGPKFPFDLGNKYKDFRSIPEIYQSNNGQFWILFLFKEIAGIIALKSLSEAVGEVKRLNVHPKFRGRGFGELLLKHLLEYASKNKFKKIRLDSIMKHKPALHLYKKYGFYEIFRYNDNPNADIFMEVKLK</sequence>
<dbReference type="Pfam" id="PF00583">
    <property type="entry name" value="Acetyltransf_1"/>
    <property type="match status" value="1"/>
</dbReference>
<dbReference type="CDD" id="cd04301">
    <property type="entry name" value="NAT_SF"/>
    <property type="match status" value="1"/>
</dbReference>
<dbReference type="GO" id="GO:0016747">
    <property type="term" value="F:acyltransferase activity, transferring groups other than amino-acyl groups"/>
    <property type="evidence" value="ECO:0007669"/>
    <property type="project" value="InterPro"/>
</dbReference>
<organism evidence="2 3">
    <name type="scientific">SAR86 cluster bacterium</name>
    <dbReference type="NCBI Taxonomy" id="2030880"/>
    <lineage>
        <taxon>Bacteria</taxon>
        <taxon>Pseudomonadati</taxon>
        <taxon>Pseudomonadota</taxon>
        <taxon>Gammaproteobacteria</taxon>
        <taxon>SAR86 cluster</taxon>
    </lineage>
</organism>
<dbReference type="Proteomes" id="UP000228987">
    <property type="component" value="Unassembled WGS sequence"/>
</dbReference>
<comment type="caution">
    <text evidence="2">The sequence shown here is derived from an EMBL/GenBank/DDBJ whole genome shotgun (WGS) entry which is preliminary data.</text>
</comment>
<evidence type="ECO:0000313" key="3">
    <source>
        <dbReference type="Proteomes" id="UP000228987"/>
    </source>
</evidence>
<dbReference type="PANTHER" id="PTHR43305:SF1">
    <property type="entry name" value="FAMILY N-ACETYLTRANSFERASE, PUTATIVE (AFU_ORTHOLOGUE AFUA_2G01380)-RELATED"/>
    <property type="match status" value="1"/>
</dbReference>
<dbReference type="EMBL" id="NVWI01000002">
    <property type="protein sequence ID" value="PCJ42545.1"/>
    <property type="molecule type" value="Genomic_DNA"/>
</dbReference>
<accession>A0A2A5CGA9</accession>